<feature type="chain" id="PRO_5031119548" evidence="1">
    <location>
        <begin position="31"/>
        <end position="149"/>
    </location>
</feature>
<comment type="caution">
    <text evidence="2">The sequence shown here is derived from an EMBL/GenBank/DDBJ whole genome shotgun (WGS) entry which is preliminary data.</text>
</comment>
<organism evidence="2 3">
    <name type="scientific">Cellulomonas fimi</name>
    <dbReference type="NCBI Taxonomy" id="1708"/>
    <lineage>
        <taxon>Bacteria</taxon>
        <taxon>Bacillati</taxon>
        <taxon>Actinomycetota</taxon>
        <taxon>Actinomycetes</taxon>
        <taxon>Micrococcales</taxon>
        <taxon>Cellulomonadaceae</taxon>
        <taxon>Cellulomonas</taxon>
    </lineage>
</organism>
<dbReference type="Proteomes" id="UP000562124">
    <property type="component" value="Unassembled WGS sequence"/>
</dbReference>
<evidence type="ECO:0000313" key="3">
    <source>
        <dbReference type="Proteomes" id="UP000562124"/>
    </source>
</evidence>
<evidence type="ECO:0000313" key="2">
    <source>
        <dbReference type="EMBL" id="NMR20312.1"/>
    </source>
</evidence>
<name>A0A7Y0QII1_CELFI</name>
<accession>A0A7Y0QII1</accession>
<keyword evidence="1" id="KW-0732">Signal</keyword>
<gene>
    <name evidence="2" type="ORF">HIR71_08805</name>
</gene>
<dbReference type="EMBL" id="JABCJJ010000011">
    <property type="protein sequence ID" value="NMR20312.1"/>
    <property type="molecule type" value="Genomic_DNA"/>
</dbReference>
<reference evidence="2 3" key="1">
    <citation type="submission" date="2020-04" db="EMBL/GenBank/DDBJ databases">
        <title>Sequencing and Assembly of C. fimi.</title>
        <authorList>
            <person name="Ramsey A.R."/>
        </authorList>
    </citation>
    <scope>NUCLEOTIDE SEQUENCE [LARGE SCALE GENOMIC DNA]</scope>
    <source>
        <strain evidence="2 3">SB</strain>
    </source>
</reference>
<keyword evidence="3" id="KW-1185">Reference proteome</keyword>
<protein>
    <submittedName>
        <fullName evidence="2">Uncharacterized protein</fullName>
    </submittedName>
</protein>
<evidence type="ECO:0000256" key="1">
    <source>
        <dbReference type="SAM" id="SignalP"/>
    </source>
</evidence>
<dbReference type="RefSeq" id="WP_169324693.1">
    <property type="nucleotide sequence ID" value="NZ_JABCJJ010000011.1"/>
</dbReference>
<feature type="signal peptide" evidence="1">
    <location>
        <begin position="1"/>
        <end position="30"/>
    </location>
</feature>
<dbReference type="AlphaFoldDB" id="A0A7Y0QII1"/>
<proteinExistence type="predicted"/>
<sequence length="149" mass="14763">MATKKSSTTRKGLAFGLAFVGIAGLSLASAAQLNLTGPTAGTLQAGSTAVVNGDCQTTAIPVTFAAPVRVGAAYKSAQIDLSGIQAACSGKSYKVSVLTAANQPVVPEKAGTVAAVVAPATTSSLFVDISGLDTAQVDSIKQVSLTIYS</sequence>